<proteinExistence type="predicted"/>
<dbReference type="SUPFAM" id="SSF52047">
    <property type="entry name" value="RNI-like"/>
    <property type="match status" value="2"/>
</dbReference>
<dbReference type="Proteomes" id="UP000823405">
    <property type="component" value="Unassembled WGS sequence"/>
</dbReference>
<dbReference type="Gene3D" id="3.80.10.10">
    <property type="entry name" value="Ribonuclease Inhibitor"/>
    <property type="match status" value="2"/>
</dbReference>
<dbReference type="OrthoDB" id="2326699at2759"/>
<reference evidence="1" key="1">
    <citation type="journal article" date="2020" name="Fungal Divers.">
        <title>Resolving the Mortierellaceae phylogeny through synthesis of multi-gene phylogenetics and phylogenomics.</title>
        <authorList>
            <person name="Vandepol N."/>
            <person name="Liber J."/>
            <person name="Desiro A."/>
            <person name="Na H."/>
            <person name="Kennedy M."/>
            <person name="Barry K."/>
            <person name="Grigoriev I.V."/>
            <person name="Miller A.N."/>
            <person name="O'Donnell K."/>
            <person name="Stajich J.E."/>
            <person name="Bonito G."/>
        </authorList>
    </citation>
    <scope>NUCLEOTIDE SEQUENCE</scope>
    <source>
        <strain evidence="1">NVP60</strain>
    </source>
</reference>
<organism evidence="1 2">
    <name type="scientific">Linnemannia gamsii</name>
    <dbReference type="NCBI Taxonomy" id="64522"/>
    <lineage>
        <taxon>Eukaryota</taxon>
        <taxon>Fungi</taxon>
        <taxon>Fungi incertae sedis</taxon>
        <taxon>Mucoromycota</taxon>
        <taxon>Mortierellomycotina</taxon>
        <taxon>Mortierellomycetes</taxon>
        <taxon>Mortierellales</taxon>
        <taxon>Mortierellaceae</taxon>
        <taxon>Linnemannia</taxon>
    </lineage>
</organism>
<dbReference type="PANTHER" id="PTHR13318:SF190">
    <property type="entry name" value="PARTNER OF PAIRED, ISOFORM B"/>
    <property type="match status" value="1"/>
</dbReference>
<protein>
    <submittedName>
        <fullName evidence="1">Uncharacterized protein</fullName>
    </submittedName>
</protein>
<accession>A0A9P6UT05</accession>
<comment type="caution">
    <text evidence="1">The sequence shown here is derived from an EMBL/GenBank/DDBJ whole genome shotgun (WGS) entry which is preliminary data.</text>
</comment>
<sequence length="1006" mass="116431">MRQVTALIRVNTPTLLNLTIGDICLPVCNIDCHAFFNSLRGLHNLVELNCGDGFEFRLTDVATFWPRLARLRTWVSCNGNGLEMARSVPNLRSLVIRNPIYLQNVVEILSNLPNLEHLEVAHIYNTYDPVQIRQTMDRTNPPRAFKSLTFKVIATHLPQLEVFIDTRKPESIHYYQMATESNITLGLVLQSCPNLKVFDALGHRFNQWQMMAPWVCTKLETLRCQIQGLRRLHVQQELTYSRTRVYQKQGRRLNERRVRVLERHQVSLKDHALVYNQLARLTQLWVVEIGFDHRQQRCPSDCACLHQFMKYTGPSKRTPEFSLESGLGLLSGLKDLEVFGFEGIDHHIGTKELDWMSENWPRLRMLRGLEEDNMSGIRFGERKAVLRDHLRQYLNHPTLATCIRVSRLWYTTLLPYLYASLDDKTCAWPKILTQLLPGTRRYPGDWTEDFIRAVILKHGGLIRHLTVQWALFNNAVSAASEVEGSCRRLRSLEIFPMSRAARYMEQTCFTTYRSQILEKSTWDKVEPLLSPLFAGAFRPTIHTALYWSQQDWITFQRFWMLVHNNRMTLQRLRLDSSIGRMKGVPEEFYDILASCPNLRYLENNYLPLDLQHLLDSVPQLVHLVDQCTFLNKGVLSRPMPHLRILKLMGQLSTNSLFHLLKYLPNLDQLFIGWEFVDFSVPPGSILENTKSRLQELHFISPSIESADDYIATALLPWLPNLKSLTLSCLGPCVASAVPLHCPSFESFNQLVLTPSIHPSYHMKTAHNTIAILLESCPNLKSVDAIQHVLHTDYLLSSTTQKWSCTETLETLRCQIRGISRLIDTDSAQALAYRQGCINLLIDEPLTPVQEIALSIYEIGHDHQQPLLYARLATLTSLRTLDLGMEYRDINNAYGRDKPYYNVRAKRYIHYGNLLPDTLELSLSSGLDQLKTLKKLEVFGFEGCNHRIGEEELKWMAENWPRLKEMRGLQPVKLLCLERDIPTERLLRFMKKLKPYVKHRRCPSTPR</sequence>
<dbReference type="PANTHER" id="PTHR13318">
    <property type="entry name" value="PARTNER OF PAIRED, ISOFORM B-RELATED"/>
    <property type="match status" value="1"/>
</dbReference>
<dbReference type="AlphaFoldDB" id="A0A9P6UT05"/>
<evidence type="ECO:0000313" key="1">
    <source>
        <dbReference type="EMBL" id="KAG0318400.1"/>
    </source>
</evidence>
<dbReference type="GO" id="GO:0019005">
    <property type="term" value="C:SCF ubiquitin ligase complex"/>
    <property type="evidence" value="ECO:0007669"/>
    <property type="project" value="TreeGrafter"/>
</dbReference>
<gene>
    <name evidence="1" type="ORF">BGZ97_003844</name>
</gene>
<dbReference type="InterPro" id="IPR032675">
    <property type="entry name" value="LRR_dom_sf"/>
</dbReference>
<name>A0A9P6UT05_9FUNG</name>
<keyword evidence="2" id="KW-1185">Reference proteome</keyword>
<evidence type="ECO:0000313" key="2">
    <source>
        <dbReference type="Proteomes" id="UP000823405"/>
    </source>
</evidence>
<dbReference type="GO" id="GO:0031146">
    <property type="term" value="P:SCF-dependent proteasomal ubiquitin-dependent protein catabolic process"/>
    <property type="evidence" value="ECO:0007669"/>
    <property type="project" value="TreeGrafter"/>
</dbReference>
<dbReference type="EMBL" id="JAAAIN010000193">
    <property type="protein sequence ID" value="KAG0318400.1"/>
    <property type="molecule type" value="Genomic_DNA"/>
</dbReference>